<keyword evidence="3" id="KW-1185">Reference proteome</keyword>
<dbReference type="OrthoDB" id="10509459at2759"/>
<dbReference type="VEuPathDB" id="FungiDB:SDRG_07760"/>
<evidence type="ECO:0000313" key="3">
    <source>
        <dbReference type="Proteomes" id="UP000030762"/>
    </source>
</evidence>
<proteinExistence type="predicted"/>
<organism evidence="2 3">
    <name type="scientific">Saprolegnia diclina (strain VS20)</name>
    <dbReference type="NCBI Taxonomy" id="1156394"/>
    <lineage>
        <taxon>Eukaryota</taxon>
        <taxon>Sar</taxon>
        <taxon>Stramenopiles</taxon>
        <taxon>Oomycota</taxon>
        <taxon>Saprolegniomycetes</taxon>
        <taxon>Saprolegniales</taxon>
        <taxon>Saprolegniaceae</taxon>
        <taxon>Saprolegnia</taxon>
    </lineage>
</organism>
<keyword evidence="1" id="KW-0812">Transmembrane</keyword>
<evidence type="ECO:0000256" key="1">
    <source>
        <dbReference type="SAM" id="Phobius"/>
    </source>
</evidence>
<protein>
    <submittedName>
        <fullName evidence="2">Uncharacterized protein</fullName>
    </submittedName>
</protein>
<dbReference type="InParanoid" id="T0QAT0"/>
<name>T0QAT0_SAPDV</name>
<feature type="transmembrane region" description="Helical" evidence="1">
    <location>
        <begin position="20"/>
        <end position="44"/>
    </location>
</feature>
<feature type="transmembrane region" description="Helical" evidence="1">
    <location>
        <begin position="113"/>
        <end position="138"/>
    </location>
</feature>
<keyword evidence="1" id="KW-0472">Membrane</keyword>
<keyword evidence="1" id="KW-1133">Transmembrane helix</keyword>
<sequence length="327" mass="36907">MLPSWVLGGDRSFRRLALFYAYSLPTLPLLSFVGLYLWLFWLAFSFVLQLMVAPFERTAGFRAFWRAFLRENVTSGFLEWLCRWEIRARNIYAPKLYLEPTRDVVLEPYLLRVAIYFVVWKFIELCICAGLVISCTFFFTQARLSGNMHIVGIVYILVVLPVALRLLAFAKVCCSTYCLTPVFMPDFAYIALFDEGMLEVVKDRARRRVTPASDRVDGLSVVAPSDGDNAYYCIPVPTKYAKKGPDAMIPMLEHSAESLALHDETLPLPASVAMRPPASEAVRDSDVSESLLPHAPTRVIYVTEALQAPVPTYDAFNASYADSRPPD</sequence>
<accession>T0QAT0</accession>
<dbReference type="RefSeq" id="XP_008611836.1">
    <property type="nucleotide sequence ID" value="XM_008613614.1"/>
</dbReference>
<dbReference type="GeneID" id="19948487"/>
<dbReference type="AlphaFoldDB" id="T0QAT0"/>
<evidence type="ECO:0000313" key="2">
    <source>
        <dbReference type="EMBL" id="EQC34964.1"/>
    </source>
</evidence>
<gene>
    <name evidence="2" type="ORF">SDRG_07760</name>
</gene>
<reference evidence="2 3" key="1">
    <citation type="submission" date="2012-04" db="EMBL/GenBank/DDBJ databases">
        <title>The Genome Sequence of Saprolegnia declina VS20.</title>
        <authorList>
            <consortium name="The Broad Institute Genome Sequencing Platform"/>
            <person name="Russ C."/>
            <person name="Nusbaum C."/>
            <person name="Tyler B."/>
            <person name="van West P."/>
            <person name="Dieguez-Uribeondo J."/>
            <person name="de Bruijn I."/>
            <person name="Tripathy S."/>
            <person name="Jiang R."/>
            <person name="Young S.K."/>
            <person name="Zeng Q."/>
            <person name="Gargeya S."/>
            <person name="Fitzgerald M."/>
            <person name="Haas B."/>
            <person name="Abouelleil A."/>
            <person name="Alvarado L."/>
            <person name="Arachchi H.M."/>
            <person name="Berlin A."/>
            <person name="Chapman S.B."/>
            <person name="Goldberg J."/>
            <person name="Griggs A."/>
            <person name="Gujja S."/>
            <person name="Hansen M."/>
            <person name="Howarth C."/>
            <person name="Imamovic A."/>
            <person name="Larimer J."/>
            <person name="McCowen C."/>
            <person name="Montmayeur A."/>
            <person name="Murphy C."/>
            <person name="Neiman D."/>
            <person name="Pearson M."/>
            <person name="Priest M."/>
            <person name="Roberts A."/>
            <person name="Saif S."/>
            <person name="Shea T."/>
            <person name="Sisk P."/>
            <person name="Sykes S."/>
            <person name="Wortman J."/>
            <person name="Nusbaum C."/>
            <person name="Birren B."/>
        </authorList>
    </citation>
    <scope>NUCLEOTIDE SEQUENCE [LARGE SCALE GENOMIC DNA]</scope>
    <source>
        <strain evidence="2 3">VS20</strain>
    </source>
</reference>
<feature type="transmembrane region" description="Helical" evidence="1">
    <location>
        <begin position="150"/>
        <end position="170"/>
    </location>
</feature>
<dbReference type="EMBL" id="JH767153">
    <property type="protein sequence ID" value="EQC34964.1"/>
    <property type="molecule type" value="Genomic_DNA"/>
</dbReference>
<dbReference type="Proteomes" id="UP000030762">
    <property type="component" value="Unassembled WGS sequence"/>
</dbReference>